<protein>
    <submittedName>
        <fullName evidence="1">Host range and adsorption protein</fullName>
    </submittedName>
</protein>
<sequence length="36" mass="3857">MGVGKIFKKAIKAVTKPVEGIIGAKSAIRKSFTPKR</sequence>
<gene>
    <name evidence="1" type="ORF">YpEc11_27</name>
</gene>
<reference evidence="1" key="1">
    <citation type="submission" date="2023-04" db="EMBL/GenBank/DDBJ databases">
        <title>The Enterobacteriaceae - specific Podoviridae bacteriophages show lytic activity to Yersinia pestis: characterization and application potential.</title>
        <authorList>
            <person name="Suladze T."/>
            <person name="Gorge O."/>
            <person name="Kusradze I."/>
            <person name="Valade E."/>
            <person name="Jaiani E."/>
            <person name="Darsavelidze M."/>
            <person name="Elizbarashvili M."/>
            <person name="Janelidze N."/>
            <person name="Tediashvili M."/>
        </authorList>
    </citation>
    <scope>NUCLEOTIDE SEQUENCE</scope>
</reference>
<evidence type="ECO:0000313" key="1">
    <source>
        <dbReference type="EMBL" id="WMX18739.1"/>
    </source>
</evidence>
<dbReference type="EMBL" id="OQ828306">
    <property type="protein sequence ID" value="WMX18739.1"/>
    <property type="molecule type" value="Genomic_DNA"/>
</dbReference>
<keyword evidence="2" id="KW-1185">Reference proteome</keyword>
<evidence type="ECO:0000313" key="2">
    <source>
        <dbReference type="Proteomes" id="UP001182220"/>
    </source>
</evidence>
<proteinExistence type="predicted"/>
<organism evidence="1 2">
    <name type="scientific">Yersinia phage vB_YpEc11</name>
    <dbReference type="NCBI Taxonomy" id="3056113"/>
    <lineage>
        <taxon>Viruses</taxon>
        <taxon>Duplodnaviria</taxon>
        <taxon>Heunggongvirae</taxon>
        <taxon>Uroviricota</taxon>
        <taxon>Caudoviricetes</taxon>
        <taxon>Autographivirales</taxon>
        <taxon>Autotranscriptaviridae</taxon>
        <taxon>Studiervirinae</taxon>
        <taxon>Helsettvirus</taxon>
        <taxon>Helsettvirus YpEc11</taxon>
    </lineage>
</organism>
<accession>A0AA51VHD7</accession>
<name>A0AA51VHD7_9CAUD</name>
<dbReference type="Proteomes" id="UP001182220">
    <property type="component" value="Segment"/>
</dbReference>